<keyword evidence="5 16" id="KW-0548">Nucleotidyltransferase</keyword>
<dbReference type="SUPFAM" id="SSF88723">
    <property type="entry name" value="PIN domain-like"/>
    <property type="match status" value="1"/>
</dbReference>
<dbReference type="Gene3D" id="1.10.150.20">
    <property type="entry name" value="5' to 3' exonuclease, C-terminal subdomain"/>
    <property type="match status" value="2"/>
</dbReference>
<dbReference type="CDD" id="cd08637">
    <property type="entry name" value="DNA_pol_A_pol_I_C"/>
    <property type="match status" value="1"/>
</dbReference>
<dbReference type="InterPro" id="IPR002421">
    <property type="entry name" value="5-3_exonuclease"/>
</dbReference>
<dbReference type="InterPro" id="IPR036397">
    <property type="entry name" value="RNaseH_sf"/>
</dbReference>
<dbReference type="SUPFAM" id="SSF56672">
    <property type="entry name" value="DNA/RNA polymerases"/>
    <property type="match status" value="1"/>
</dbReference>
<evidence type="ECO:0000259" key="20">
    <source>
        <dbReference type="SMART" id="SM00482"/>
    </source>
</evidence>
<gene>
    <name evidence="16" type="primary">polA</name>
    <name evidence="21" type="ORF">AA81_00490</name>
</gene>
<evidence type="ECO:0000256" key="11">
    <source>
        <dbReference type="ARBA" id="ARBA00022932"/>
    </source>
</evidence>
<dbReference type="InterPro" id="IPR012337">
    <property type="entry name" value="RNaseH-like_sf"/>
</dbReference>
<dbReference type="EMBL" id="JALY01000011">
    <property type="protein sequence ID" value="POZ93666.1"/>
    <property type="molecule type" value="Genomic_DNA"/>
</dbReference>
<dbReference type="EC" id="2.7.7.7" evidence="2 15"/>
<evidence type="ECO:0000256" key="16">
    <source>
        <dbReference type="RuleBase" id="RU004460"/>
    </source>
</evidence>
<feature type="domain" description="3'-5' exonuclease" evidence="18">
    <location>
        <begin position="319"/>
        <end position="494"/>
    </location>
</feature>
<dbReference type="CDD" id="cd06139">
    <property type="entry name" value="DNA_polA_I_Ecoli_like_exo"/>
    <property type="match status" value="1"/>
</dbReference>
<dbReference type="AlphaFoldDB" id="A0A2S5EKI7"/>
<evidence type="ECO:0000256" key="8">
    <source>
        <dbReference type="ARBA" id="ARBA00022763"/>
    </source>
</evidence>
<keyword evidence="4 16" id="KW-0808">Transferase</keyword>
<comment type="function">
    <text evidence="16">In addition to polymerase activity, this DNA polymerase exhibits 3'-5' and 5'-3' exonuclease activity.</text>
</comment>
<organism evidence="21 22">
    <name type="scientific">Petrotoga halophila DSM 16923</name>
    <dbReference type="NCBI Taxonomy" id="1122953"/>
    <lineage>
        <taxon>Bacteria</taxon>
        <taxon>Thermotogati</taxon>
        <taxon>Thermotogota</taxon>
        <taxon>Thermotogae</taxon>
        <taxon>Petrotogales</taxon>
        <taxon>Petrotogaceae</taxon>
        <taxon>Petrotoga</taxon>
    </lineage>
</organism>
<dbReference type="PANTHER" id="PTHR10133:SF27">
    <property type="entry name" value="DNA POLYMERASE NU"/>
    <property type="match status" value="1"/>
</dbReference>
<dbReference type="SMART" id="SM00482">
    <property type="entry name" value="POLAc"/>
    <property type="match status" value="1"/>
</dbReference>
<accession>A0A2S5EKI7</accession>
<dbReference type="GO" id="GO:0003677">
    <property type="term" value="F:DNA binding"/>
    <property type="evidence" value="ECO:0007669"/>
    <property type="project" value="UniProtKB-UniRule"/>
</dbReference>
<dbReference type="Pfam" id="PF01367">
    <property type="entry name" value="5_3_exonuc"/>
    <property type="match status" value="1"/>
</dbReference>
<dbReference type="PANTHER" id="PTHR10133">
    <property type="entry name" value="DNA POLYMERASE I"/>
    <property type="match status" value="1"/>
</dbReference>
<dbReference type="Gene3D" id="3.30.420.10">
    <property type="entry name" value="Ribonuclease H-like superfamily/Ribonuclease H"/>
    <property type="match status" value="1"/>
</dbReference>
<comment type="similarity">
    <text evidence="1 16">Belongs to the DNA polymerase type-A family.</text>
</comment>
<evidence type="ECO:0000256" key="17">
    <source>
        <dbReference type="SAM" id="MobiDB-lite"/>
    </source>
</evidence>
<dbReference type="InterPro" id="IPR020045">
    <property type="entry name" value="DNA_polI_H3TH"/>
</dbReference>
<dbReference type="GO" id="GO:0006261">
    <property type="term" value="P:DNA-templated DNA replication"/>
    <property type="evidence" value="ECO:0007669"/>
    <property type="project" value="UniProtKB-UniRule"/>
</dbReference>
<dbReference type="SUPFAM" id="SSF47807">
    <property type="entry name" value="5' to 3' exonuclease, C-terminal subdomain"/>
    <property type="match status" value="1"/>
</dbReference>
<dbReference type="SUPFAM" id="SSF53098">
    <property type="entry name" value="Ribonuclease H-like"/>
    <property type="match status" value="1"/>
</dbReference>
<comment type="caution">
    <text evidence="21">The sequence shown here is derived from an EMBL/GenBank/DDBJ whole genome shotgun (WGS) entry which is preliminary data.</text>
</comment>
<feature type="compositionally biased region" description="Polar residues" evidence="17">
    <location>
        <begin position="636"/>
        <end position="654"/>
    </location>
</feature>
<proteinExistence type="inferred from homology"/>
<dbReference type="InterPro" id="IPR008918">
    <property type="entry name" value="HhH2"/>
</dbReference>
<keyword evidence="7" id="KW-0540">Nuclease</keyword>
<feature type="domain" description="5'-3' exonuclease" evidence="19">
    <location>
        <begin position="2"/>
        <end position="264"/>
    </location>
</feature>
<dbReference type="GO" id="GO:0008408">
    <property type="term" value="F:3'-5' exonuclease activity"/>
    <property type="evidence" value="ECO:0007669"/>
    <property type="project" value="UniProtKB-UniRule"/>
</dbReference>
<protein>
    <recommendedName>
        <fullName evidence="3 15">DNA polymerase I</fullName>
        <ecNumber evidence="2 15">2.7.7.7</ecNumber>
    </recommendedName>
</protein>
<dbReference type="GO" id="GO:0006302">
    <property type="term" value="P:double-strand break repair"/>
    <property type="evidence" value="ECO:0007669"/>
    <property type="project" value="TreeGrafter"/>
</dbReference>
<evidence type="ECO:0000256" key="13">
    <source>
        <dbReference type="ARBA" id="ARBA00023204"/>
    </source>
</evidence>
<keyword evidence="8 16" id="KW-0227">DNA damage</keyword>
<evidence type="ECO:0000256" key="7">
    <source>
        <dbReference type="ARBA" id="ARBA00022722"/>
    </source>
</evidence>
<dbReference type="FunFam" id="1.20.1060.10:FF:000001">
    <property type="entry name" value="DNA polymerase I"/>
    <property type="match status" value="1"/>
</dbReference>
<evidence type="ECO:0000256" key="15">
    <source>
        <dbReference type="NCBIfam" id="TIGR00593"/>
    </source>
</evidence>
<evidence type="ECO:0000256" key="4">
    <source>
        <dbReference type="ARBA" id="ARBA00022679"/>
    </source>
</evidence>
<feature type="region of interest" description="Disordered" evidence="17">
    <location>
        <begin position="636"/>
        <end position="655"/>
    </location>
</feature>
<name>A0A2S5EKI7_9BACT</name>
<evidence type="ECO:0000259" key="18">
    <source>
        <dbReference type="SMART" id="SM00474"/>
    </source>
</evidence>
<dbReference type="Proteomes" id="UP000236950">
    <property type="component" value="Unassembled WGS sequence"/>
</dbReference>
<dbReference type="RefSeq" id="WP_103897878.1">
    <property type="nucleotide sequence ID" value="NZ_JALY01000011.1"/>
</dbReference>
<evidence type="ECO:0000256" key="2">
    <source>
        <dbReference type="ARBA" id="ARBA00012417"/>
    </source>
</evidence>
<comment type="catalytic activity">
    <reaction evidence="14 16">
        <text>DNA(n) + a 2'-deoxyribonucleoside 5'-triphosphate = DNA(n+1) + diphosphate</text>
        <dbReference type="Rhea" id="RHEA:22508"/>
        <dbReference type="Rhea" id="RHEA-COMP:17339"/>
        <dbReference type="Rhea" id="RHEA-COMP:17340"/>
        <dbReference type="ChEBI" id="CHEBI:33019"/>
        <dbReference type="ChEBI" id="CHEBI:61560"/>
        <dbReference type="ChEBI" id="CHEBI:173112"/>
        <dbReference type="EC" id="2.7.7.7"/>
    </reaction>
</comment>
<evidence type="ECO:0000313" key="22">
    <source>
        <dbReference type="Proteomes" id="UP000236950"/>
    </source>
</evidence>
<reference evidence="21 22" key="1">
    <citation type="submission" date="2014-01" db="EMBL/GenBank/DDBJ databases">
        <title>Comparative genomics of Petrotoga.</title>
        <authorList>
            <person name="Chow K."/>
            <person name="Charchuk R."/>
            <person name="Nesbo C.L."/>
        </authorList>
    </citation>
    <scope>NUCLEOTIDE SEQUENCE [LARGE SCALE GENOMIC DNA]</scope>
    <source>
        <strain evidence="21 22">DSM 16923</strain>
    </source>
</reference>
<dbReference type="Gene3D" id="3.30.70.370">
    <property type="match status" value="1"/>
</dbReference>
<keyword evidence="22" id="KW-1185">Reference proteome</keyword>
<evidence type="ECO:0000256" key="14">
    <source>
        <dbReference type="ARBA" id="ARBA00049244"/>
    </source>
</evidence>
<evidence type="ECO:0000256" key="1">
    <source>
        <dbReference type="ARBA" id="ARBA00007705"/>
    </source>
</evidence>
<dbReference type="Gene3D" id="1.20.1060.10">
    <property type="entry name" value="Taq DNA Polymerase, Chain T, domain 4"/>
    <property type="match status" value="1"/>
</dbReference>
<dbReference type="Pfam" id="PF00476">
    <property type="entry name" value="DNA_pol_A"/>
    <property type="match status" value="1"/>
</dbReference>
<dbReference type="InterPro" id="IPR018320">
    <property type="entry name" value="DNA_polymerase_1"/>
</dbReference>
<dbReference type="CDD" id="cd09898">
    <property type="entry name" value="H3TH_53EXO"/>
    <property type="match status" value="1"/>
</dbReference>
<dbReference type="NCBIfam" id="NF004397">
    <property type="entry name" value="PRK05755.1"/>
    <property type="match status" value="1"/>
</dbReference>
<evidence type="ECO:0000256" key="10">
    <source>
        <dbReference type="ARBA" id="ARBA00022839"/>
    </source>
</evidence>
<evidence type="ECO:0000256" key="3">
    <source>
        <dbReference type="ARBA" id="ARBA00020311"/>
    </source>
</evidence>
<evidence type="ECO:0000259" key="19">
    <source>
        <dbReference type="SMART" id="SM00475"/>
    </source>
</evidence>
<keyword evidence="9 16" id="KW-0378">Hydrolase</keyword>
<dbReference type="InterPro" id="IPR001098">
    <property type="entry name" value="DNA-dir_DNA_pol_A_palm_dom"/>
</dbReference>
<dbReference type="Gene3D" id="3.40.50.1010">
    <property type="entry name" value="5'-nuclease"/>
    <property type="match status" value="1"/>
</dbReference>
<dbReference type="SMART" id="SM00475">
    <property type="entry name" value="53EXOc"/>
    <property type="match status" value="1"/>
</dbReference>
<dbReference type="Pfam" id="PF01612">
    <property type="entry name" value="DNA_pol_A_exo1"/>
    <property type="match status" value="1"/>
</dbReference>
<dbReference type="SMART" id="SM00474">
    <property type="entry name" value="35EXOc"/>
    <property type="match status" value="1"/>
</dbReference>
<keyword evidence="6 16" id="KW-0235">DNA replication</keyword>
<dbReference type="GO" id="GO:0003887">
    <property type="term" value="F:DNA-directed DNA polymerase activity"/>
    <property type="evidence" value="ECO:0007669"/>
    <property type="project" value="UniProtKB-UniRule"/>
</dbReference>
<keyword evidence="11 16" id="KW-0239">DNA-directed DNA polymerase</keyword>
<feature type="domain" description="DNA-directed DNA polymerase family A palm" evidence="20">
    <location>
        <begin position="662"/>
        <end position="862"/>
    </location>
</feature>
<dbReference type="InterPro" id="IPR043502">
    <property type="entry name" value="DNA/RNA_pol_sf"/>
</dbReference>
<dbReference type="PRINTS" id="PR00868">
    <property type="entry name" value="DNAPOLI"/>
</dbReference>
<dbReference type="InterPro" id="IPR020046">
    <property type="entry name" value="5-3_exonucl_a-hlix_arch_N"/>
</dbReference>
<dbReference type="NCBIfam" id="TIGR00593">
    <property type="entry name" value="pola"/>
    <property type="match status" value="1"/>
</dbReference>
<dbReference type="SMART" id="SM00279">
    <property type="entry name" value="HhH2"/>
    <property type="match status" value="1"/>
</dbReference>
<evidence type="ECO:0000313" key="21">
    <source>
        <dbReference type="EMBL" id="POZ93666.1"/>
    </source>
</evidence>
<dbReference type="CDD" id="cd09859">
    <property type="entry name" value="PIN_53EXO"/>
    <property type="match status" value="1"/>
</dbReference>
<evidence type="ECO:0000256" key="12">
    <source>
        <dbReference type="ARBA" id="ARBA00023125"/>
    </source>
</evidence>
<sequence length="896" mass="103309">MANLYLIDGSGIAYRAFFALGDWMSTSDGLPTNAIYGVARMLLKLLKEYVKKGEDSIIFVMDKKTTTYRNELLKTYKAQRPETPEKYIQQIPYIYEMVEKLGVKLVAMDNYEADDVIATIVSKKKRNYEKVYIITSDKDMMQLVKDNVYILRPEKGITEMVFYDAHQVEKKMGVPPEQIADLLALMGDSSDNIPGVKGIGIKTAQKLLQDYKDLDDLYQHLDEIKGSTKNKLKNEKETAYLSKKLVQLLVDAPIDEIFEDKEIIYQGFKDDLRDFLKKLEFNSILKELDVPDTSSNSSKMVMKTKTEKKDYSSKGKYYEYNAHDYKKLLKTLKKYEIISFDLETSSLDPYQADIVGIALSWNPFEGYFLYLYKEKDRWEITKEIVNLLNNKKVIGQNLKYDITVLKVNGIELNKVYFDSMIAAYLLNPDSRRFNMDDLAKEYLDYKTTKYKEVMGKDIKLLTLGDIDKKKVVEYAAEDADIAYRLFEVLMPKLEEFELNELFEKIEVSTINVLSEMEMNGVYFDLKELKKLEEEYDKKLNSLMNEMKKIVGYDFNPNSPKQVRELLFENLGLKGKRKTKSGSYSTDADSLEALRDEHPIIEKLLEYRKYQKLLSTYIIAIPKLVNKKTGRVHTSFNQTGTATGRLSSSDPNLQNLPIREEDGERIRSAVKAQRDDYVLLSADYSQIELRVLAHLTNDETLINAFNKGEDIHALTAAAIFGVKIEDVDYNMRRVGKVVNFSLVYGSSPYGLAENLKIPVEDAKDFMNRYFKTYQKVKEYQESSLKVATQKGYVETIFGRKRFLKNITTGKSELKRIVINTPIQGSAADIMKLAMINLYKKLPKEAKLILQVHDEVVIELPKEIVEETKKTVQDCMENAVKLKIPLKVDISVGKNWQK</sequence>
<evidence type="ECO:0000256" key="5">
    <source>
        <dbReference type="ARBA" id="ARBA00022695"/>
    </source>
</evidence>
<dbReference type="InterPro" id="IPR002562">
    <property type="entry name" value="3'-5'_exonuclease_dom"/>
</dbReference>
<keyword evidence="13 16" id="KW-0234">DNA repair</keyword>
<dbReference type="FunFam" id="1.10.150.20:FF:000003">
    <property type="entry name" value="DNA polymerase I"/>
    <property type="match status" value="1"/>
</dbReference>
<dbReference type="InterPro" id="IPR036279">
    <property type="entry name" value="5-3_exonuclease_C_sf"/>
</dbReference>
<dbReference type="FunFam" id="1.10.150.20:FF:000002">
    <property type="entry name" value="DNA polymerase I"/>
    <property type="match status" value="1"/>
</dbReference>
<dbReference type="Pfam" id="PF02739">
    <property type="entry name" value="5_3_exonuc_N"/>
    <property type="match status" value="1"/>
</dbReference>
<dbReference type="InterPro" id="IPR029060">
    <property type="entry name" value="PIN-like_dom_sf"/>
</dbReference>
<dbReference type="InterPro" id="IPR002298">
    <property type="entry name" value="DNA_polymerase_A"/>
</dbReference>
<keyword evidence="10 16" id="KW-0269">Exonuclease</keyword>
<keyword evidence="12 16" id="KW-0238">DNA-binding</keyword>
<evidence type="ECO:0000256" key="6">
    <source>
        <dbReference type="ARBA" id="ARBA00022705"/>
    </source>
</evidence>
<dbReference type="GO" id="GO:0008409">
    <property type="term" value="F:5'-3' exonuclease activity"/>
    <property type="evidence" value="ECO:0007669"/>
    <property type="project" value="UniProtKB-UniRule"/>
</dbReference>
<evidence type="ECO:0000256" key="9">
    <source>
        <dbReference type="ARBA" id="ARBA00022801"/>
    </source>
</evidence>